<dbReference type="InterPro" id="IPR025294">
    <property type="entry name" value="DUF4156"/>
</dbReference>
<feature type="chain" id="PRO_5043526882" description="DUF4156 domain-containing protein" evidence="1">
    <location>
        <begin position="26"/>
        <end position="111"/>
    </location>
</feature>
<accession>A0AAU9EBR5</accession>
<evidence type="ECO:0000313" key="3">
    <source>
        <dbReference type="Proteomes" id="UP001366166"/>
    </source>
</evidence>
<evidence type="ECO:0008006" key="4">
    <source>
        <dbReference type="Google" id="ProtNLM"/>
    </source>
</evidence>
<proteinExistence type="predicted"/>
<dbReference type="AlphaFoldDB" id="A0AAU9EBR5"/>
<protein>
    <recommendedName>
        <fullName evidence="4">DUF4156 domain-containing protein</fullName>
    </recommendedName>
</protein>
<evidence type="ECO:0000313" key="2">
    <source>
        <dbReference type="EMBL" id="BEQ14596.1"/>
    </source>
</evidence>
<reference evidence="3" key="1">
    <citation type="journal article" date="2023" name="Arch. Microbiol.">
        <title>Desulfoferula mesophilus gen. nov. sp. nov., a mesophilic sulfate-reducing bacterium isolated from a brackish lake sediment.</title>
        <authorList>
            <person name="Watanabe T."/>
            <person name="Yabe T."/>
            <person name="Tsuji J.M."/>
            <person name="Fukui M."/>
        </authorList>
    </citation>
    <scope>NUCLEOTIDE SEQUENCE [LARGE SCALE GENOMIC DNA]</scope>
    <source>
        <strain evidence="3">12FAK</strain>
    </source>
</reference>
<sequence>MQHKALTIWGLAACLAIVGGCSQGAAQKLVSTEVPAPARLAEAGEVQGCRFVGDVTGYAKSTRSGTASLARLSARDDLRQRAGAMGATDVVVQSYKGNRRAVATGKAYQCP</sequence>
<name>A0AAU9EBR5_9BACT</name>
<evidence type="ECO:0000256" key="1">
    <source>
        <dbReference type="SAM" id="SignalP"/>
    </source>
</evidence>
<dbReference type="RefSeq" id="WP_338606300.1">
    <property type="nucleotide sequence ID" value="NZ_AP028679.1"/>
</dbReference>
<dbReference type="PROSITE" id="PS51257">
    <property type="entry name" value="PROKAR_LIPOPROTEIN"/>
    <property type="match status" value="1"/>
</dbReference>
<gene>
    <name evidence="2" type="ORF">FAK_16620</name>
</gene>
<keyword evidence="1" id="KW-0732">Signal</keyword>
<organism evidence="2 3">
    <name type="scientific">Desulfoferula mesophila</name>
    <dbReference type="NCBI Taxonomy" id="3058419"/>
    <lineage>
        <taxon>Bacteria</taxon>
        <taxon>Pseudomonadati</taxon>
        <taxon>Thermodesulfobacteriota</taxon>
        <taxon>Desulfarculia</taxon>
        <taxon>Desulfarculales</taxon>
        <taxon>Desulfarculaceae</taxon>
        <taxon>Desulfoferula</taxon>
    </lineage>
</organism>
<dbReference type="EMBL" id="AP028679">
    <property type="protein sequence ID" value="BEQ14596.1"/>
    <property type="molecule type" value="Genomic_DNA"/>
</dbReference>
<dbReference type="Proteomes" id="UP001366166">
    <property type="component" value="Chromosome"/>
</dbReference>
<dbReference type="KEGG" id="dmp:FAK_16620"/>
<feature type="signal peptide" evidence="1">
    <location>
        <begin position="1"/>
        <end position="25"/>
    </location>
</feature>
<dbReference type="Pfam" id="PF13698">
    <property type="entry name" value="DUF4156"/>
    <property type="match status" value="1"/>
</dbReference>
<keyword evidence="3" id="KW-1185">Reference proteome</keyword>